<name>A0A1X0ZMF1_PSEPU</name>
<comment type="caution">
    <text evidence="1">The sequence shown here is derived from an EMBL/GenBank/DDBJ whole genome shotgun (WGS) entry which is preliminary data.</text>
</comment>
<gene>
    <name evidence="1" type="ORF">B7H17_26320</name>
</gene>
<proteinExistence type="predicted"/>
<evidence type="ECO:0000313" key="2">
    <source>
        <dbReference type="Proteomes" id="UP000193675"/>
    </source>
</evidence>
<dbReference type="EMBL" id="NBWC01000055">
    <property type="protein sequence ID" value="ORL58112.1"/>
    <property type="molecule type" value="Genomic_DNA"/>
</dbReference>
<feature type="non-terminal residue" evidence="1">
    <location>
        <position position="126"/>
    </location>
</feature>
<reference evidence="1 2" key="1">
    <citation type="submission" date="2017-04" db="EMBL/GenBank/DDBJ databases">
        <title>Presence of VIM-2 positive Pseudomonas species in chickens and their surrounding environment.</title>
        <authorList>
            <person name="Zhang R."/>
        </authorList>
    </citation>
    <scope>NUCLEOTIDE SEQUENCE [LARGE SCALE GENOMIC DNA]</scope>
    <source>
        <strain evidence="1 2">DZ-C18</strain>
    </source>
</reference>
<evidence type="ECO:0000313" key="1">
    <source>
        <dbReference type="EMBL" id="ORL58112.1"/>
    </source>
</evidence>
<dbReference type="AlphaFoldDB" id="A0A1X0ZMF1"/>
<protein>
    <submittedName>
        <fullName evidence="1">Uncharacterized protein</fullName>
    </submittedName>
</protein>
<sequence length="126" mass="14143">MGPLMQSNGISILNEDGVIAACSFLEVGPCSRTDNYQRGRNYLEAACRTIVASKLGSVVAIPDEINRITRDKHTDRRIVDIRVNVVRQISLDGPREWAMGDYTKIYSDGSEELATFDEFREGVRNF</sequence>
<dbReference type="Proteomes" id="UP000193675">
    <property type="component" value="Unassembled WGS sequence"/>
</dbReference>
<accession>A0A1X0ZMF1</accession>
<organism evidence="1 2">
    <name type="scientific">Pseudomonas putida</name>
    <name type="common">Arthrobacter siderocapsulatus</name>
    <dbReference type="NCBI Taxonomy" id="303"/>
    <lineage>
        <taxon>Bacteria</taxon>
        <taxon>Pseudomonadati</taxon>
        <taxon>Pseudomonadota</taxon>
        <taxon>Gammaproteobacteria</taxon>
        <taxon>Pseudomonadales</taxon>
        <taxon>Pseudomonadaceae</taxon>
        <taxon>Pseudomonas</taxon>
    </lineage>
</organism>